<name>A0A9P5YVH9_9AGAR</name>
<protein>
    <recommendedName>
        <fullName evidence="3">Chromo domain-containing protein</fullName>
    </recommendedName>
</protein>
<dbReference type="OrthoDB" id="3211671at2759"/>
<sequence length="107" mass="12418">TYLLDLPAELKQRGLHPAFHASLLRIHEPNDDRRFPGRQLPQLVDLGRVEEWSIDKINDHQGKGKDSLFELVYKTGDRIWLPYHEVAKLEALTQYLELMGVKSISEL</sequence>
<feature type="non-terminal residue" evidence="1">
    <location>
        <position position="107"/>
    </location>
</feature>
<gene>
    <name evidence="1" type="ORF">BDN70DRAFT_774181</name>
</gene>
<dbReference type="AlphaFoldDB" id="A0A9P5YVH9"/>
<feature type="non-terminal residue" evidence="1">
    <location>
        <position position="1"/>
    </location>
</feature>
<evidence type="ECO:0000313" key="1">
    <source>
        <dbReference type="EMBL" id="KAF9476568.1"/>
    </source>
</evidence>
<proteinExistence type="predicted"/>
<comment type="caution">
    <text evidence="1">The sequence shown here is derived from an EMBL/GenBank/DDBJ whole genome shotgun (WGS) entry which is preliminary data.</text>
</comment>
<evidence type="ECO:0000313" key="2">
    <source>
        <dbReference type="Proteomes" id="UP000807469"/>
    </source>
</evidence>
<dbReference type="Proteomes" id="UP000807469">
    <property type="component" value="Unassembled WGS sequence"/>
</dbReference>
<evidence type="ECO:0008006" key="3">
    <source>
        <dbReference type="Google" id="ProtNLM"/>
    </source>
</evidence>
<reference evidence="1" key="1">
    <citation type="submission" date="2020-11" db="EMBL/GenBank/DDBJ databases">
        <authorList>
            <consortium name="DOE Joint Genome Institute"/>
            <person name="Ahrendt S."/>
            <person name="Riley R."/>
            <person name="Andreopoulos W."/>
            <person name="Labutti K."/>
            <person name="Pangilinan J."/>
            <person name="Ruiz-Duenas F.J."/>
            <person name="Barrasa J.M."/>
            <person name="Sanchez-Garcia M."/>
            <person name="Camarero S."/>
            <person name="Miyauchi S."/>
            <person name="Serrano A."/>
            <person name="Linde D."/>
            <person name="Babiker R."/>
            <person name="Drula E."/>
            <person name="Ayuso-Fernandez I."/>
            <person name="Pacheco R."/>
            <person name="Padilla G."/>
            <person name="Ferreira P."/>
            <person name="Barriuso J."/>
            <person name="Kellner H."/>
            <person name="Castanera R."/>
            <person name="Alfaro M."/>
            <person name="Ramirez L."/>
            <person name="Pisabarro A.G."/>
            <person name="Kuo A."/>
            <person name="Tritt A."/>
            <person name="Lipzen A."/>
            <person name="He G."/>
            <person name="Yan M."/>
            <person name="Ng V."/>
            <person name="Cullen D."/>
            <person name="Martin F."/>
            <person name="Rosso M.-N."/>
            <person name="Henrissat B."/>
            <person name="Hibbett D."/>
            <person name="Martinez A.T."/>
            <person name="Grigoriev I.V."/>
        </authorList>
    </citation>
    <scope>NUCLEOTIDE SEQUENCE</scope>
    <source>
        <strain evidence="1">CIRM-BRFM 674</strain>
    </source>
</reference>
<dbReference type="EMBL" id="MU155289">
    <property type="protein sequence ID" value="KAF9476568.1"/>
    <property type="molecule type" value="Genomic_DNA"/>
</dbReference>
<accession>A0A9P5YVH9</accession>
<organism evidence="1 2">
    <name type="scientific">Pholiota conissans</name>
    <dbReference type="NCBI Taxonomy" id="109636"/>
    <lineage>
        <taxon>Eukaryota</taxon>
        <taxon>Fungi</taxon>
        <taxon>Dikarya</taxon>
        <taxon>Basidiomycota</taxon>
        <taxon>Agaricomycotina</taxon>
        <taxon>Agaricomycetes</taxon>
        <taxon>Agaricomycetidae</taxon>
        <taxon>Agaricales</taxon>
        <taxon>Agaricineae</taxon>
        <taxon>Strophariaceae</taxon>
        <taxon>Pholiota</taxon>
    </lineage>
</organism>
<keyword evidence="2" id="KW-1185">Reference proteome</keyword>